<keyword evidence="2" id="KW-1185">Reference proteome</keyword>
<proteinExistence type="predicted"/>
<reference evidence="2" key="1">
    <citation type="journal article" date="2016" name="Nat. Biotechnol.">
        <title>Sequencing wild and cultivated cassava and related species reveals extensive interspecific hybridization and genetic diversity.</title>
        <authorList>
            <person name="Bredeson J.V."/>
            <person name="Lyons J.B."/>
            <person name="Prochnik S.E."/>
            <person name="Wu G.A."/>
            <person name="Ha C.M."/>
            <person name="Edsinger-Gonzales E."/>
            <person name="Grimwood J."/>
            <person name="Schmutz J."/>
            <person name="Rabbi I.Y."/>
            <person name="Egesi C."/>
            <person name="Nauluvula P."/>
            <person name="Lebot V."/>
            <person name="Ndunguru J."/>
            <person name="Mkamilo G."/>
            <person name="Bart R.S."/>
            <person name="Setter T.L."/>
            <person name="Gleadow R.M."/>
            <person name="Kulakow P."/>
            <person name="Ferguson M.E."/>
            <person name="Rounsley S."/>
            <person name="Rokhsar D.S."/>
        </authorList>
    </citation>
    <scope>NUCLEOTIDE SEQUENCE [LARGE SCALE GENOMIC DNA]</scope>
    <source>
        <strain evidence="2">cv. AM560-2</strain>
    </source>
</reference>
<sequence>MVPLGAEANLILFQADIYNDNEFEPAIDGCESVFHVATPIHHGLESSQRLIYTATVLAASPLNEAGNGFNTCMDECCWTALHLFFSHGNDYFLLLSLRGFFLLKSNYLGSRHVYRTVLPSIQDRRQVRTLSI</sequence>
<name>A0ACB7I580_MANES</name>
<accession>A0ACB7I580</accession>
<organism evidence="1 2">
    <name type="scientific">Manihot esculenta</name>
    <name type="common">Cassava</name>
    <name type="synonym">Jatropha manihot</name>
    <dbReference type="NCBI Taxonomy" id="3983"/>
    <lineage>
        <taxon>Eukaryota</taxon>
        <taxon>Viridiplantae</taxon>
        <taxon>Streptophyta</taxon>
        <taxon>Embryophyta</taxon>
        <taxon>Tracheophyta</taxon>
        <taxon>Spermatophyta</taxon>
        <taxon>Magnoliopsida</taxon>
        <taxon>eudicotyledons</taxon>
        <taxon>Gunneridae</taxon>
        <taxon>Pentapetalae</taxon>
        <taxon>rosids</taxon>
        <taxon>fabids</taxon>
        <taxon>Malpighiales</taxon>
        <taxon>Euphorbiaceae</taxon>
        <taxon>Crotonoideae</taxon>
        <taxon>Manihoteae</taxon>
        <taxon>Manihot</taxon>
    </lineage>
</organism>
<gene>
    <name evidence="1" type="ORF">MANES_02G011751v8</name>
</gene>
<protein>
    <submittedName>
        <fullName evidence="1">Uncharacterized protein</fullName>
    </submittedName>
</protein>
<dbReference type="Proteomes" id="UP000091857">
    <property type="component" value="Chromosome 2"/>
</dbReference>
<comment type="caution">
    <text evidence="1">The sequence shown here is derived from an EMBL/GenBank/DDBJ whole genome shotgun (WGS) entry which is preliminary data.</text>
</comment>
<evidence type="ECO:0000313" key="1">
    <source>
        <dbReference type="EMBL" id="KAG8659058.1"/>
    </source>
</evidence>
<evidence type="ECO:0000313" key="2">
    <source>
        <dbReference type="Proteomes" id="UP000091857"/>
    </source>
</evidence>
<dbReference type="EMBL" id="CM004388">
    <property type="protein sequence ID" value="KAG8659058.1"/>
    <property type="molecule type" value="Genomic_DNA"/>
</dbReference>